<dbReference type="Gene3D" id="3.40.50.300">
    <property type="entry name" value="P-loop containing nucleotide triphosphate hydrolases"/>
    <property type="match status" value="1"/>
</dbReference>
<dbReference type="SMART" id="SM00255">
    <property type="entry name" value="TIR"/>
    <property type="match status" value="1"/>
</dbReference>
<dbReference type="PANTHER" id="PTHR19879:SF9">
    <property type="entry name" value="TRANSCRIPTION INITIATION FACTOR TFIID SUBUNIT 5"/>
    <property type="match status" value="1"/>
</dbReference>
<name>A0ABV7LQT3_9GAMM</name>
<dbReference type="Pfam" id="PF20703">
    <property type="entry name" value="nSTAND1"/>
    <property type="match status" value="1"/>
</dbReference>
<evidence type="ECO:0000313" key="4">
    <source>
        <dbReference type="Proteomes" id="UP001595579"/>
    </source>
</evidence>
<dbReference type="Gene3D" id="3.40.50.10140">
    <property type="entry name" value="Toll/interleukin-1 receptor homology (TIR) domain"/>
    <property type="match status" value="1"/>
</dbReference>
<dbReference type="InterPro" id="IPR036322">
    <property type="entry name" value="WD40_repeat_dom_sf"/>
</dbReference>
<dbReference type="RefSeq" id="WP_386774582.1">
    <property type="nucleotide sequence ID" value="NZ_JBHRUG010000027.1"/>
</dbReference>
<dbReference type="Pfam" id="PF13676">
    <property type="entry name" value="TIR_2"/>
    <property type="match status" value="1"/>
</dbReference>
<dbReference type="InterPro" id="IPR027417">
    <property type="entry name" value="P-loop_NTPase"/>
</dbReference>
<dbReference type="Proteomes" id="UP001595579">
    <property type="component" value="Unassembled WGS sequence"/>
</dbReference>
<protein>
    <submittedName>
        <fullName evidence="3">TIR domain-containing protein</fullName>
    </submittedName>
</protein>
<comment type="caution">
    <text evidence="3">The sequence shown here is derived from an EMBL/GenBank/DDBJ whole genome shotgun (WGS) entry which is preliminary data.</text>
</comment>
<feature type="domain" description="TIR" evidence="2">
    <location>
        <begin position="1"/>
        <end position="126"/>
    </location>
</feature>
<organism evidence="3 4">
    <name type="scientific">Litchfieldella rifensis</name>
    <dbReference type="NCBI Taxonomy" id="762643"/>
    <lineage>
        <taxon>Bacteria</taxon>
        <taxon>Pseudomonadati</taxon>
        <taxon>Pseudomonadota</taxon>
        <taxon>Gammaproteobacteria</taxon>
        <taxon>Oceanospirillales</taxon>
        <taxon>Halomonadaceae</taxon>
        <taxon>Litchfieldella</taxon>
    </lineage>
</organism>
<keyword evidence="4" id="KW-1185">Reference proteome</keyword>
<accession>A0ABV7LQT3</accession>
<dbReference type="InterPro" id="IPR001680">
    <property type="entry name" value="WD40_rpt"/>
</dbReference>
<evidence type="ECO:0000256" key="1">
    <source>
        <dbReference type="PROSITE-ProRule" id="PRU00221"/>
    </source>
</evidence>
<gene>
    <name evidence="3" type="ORF">ACFOEV_12995</name>
</gene>
<evidence type="ECO:0000313" key="3">
    <source>
        <dbReference type="EMBL" id="MFC3284521.1"/>
    </source>
</evidence>
<sequence>MSTLFISHSSADSTAAREMAEWLERHGHHSLFLDFDVEHGIPAGRDWERELYRNLRTCQAMIVLCSEHSMTSCWCLAEMSHARALGKRIFPVRIACCTLRPQLAELQVIDLVKDPETGYKRLRQGLASVFDWDRRRPPYPGLLVFEEADAAIFFGRDAEIQQALDRLHQRRRFGGPRLLLFLGASGSGKSSLVRAGIVPRLRTAPETWAVIGPIRPRERPFDEFSTQLARGLAAEGVSTERIPAMTSPAESAAQWLPTVHRELRMLPGREHVALVLIVDQLEELLTNSVQAEQFMRVLRPALHSSDVPILVIATLRSDFLGALQEHPAWRDVPLEPLTVEPLSVGGFAAVIEGPAELAGLELETGLVGAMVADTATEDALPLLAFTLRELWEQGGDDGRLTLAEYRDRLGGLHGSVARAAEAVLTAAALTPEQEQALRAALLTLVRLDDEGRYTRQMRRWEDLPAASHPLLERFVKARLLIAGSHDGARTLEVAHESLFRVWHRLNQWLEADREALRIRDGLHRAASEWEDGGRPAELLVHRGSRLDMAEALADESLVLFADIERRYLQACREQRDAEFAESRRRERVKRRWIAATGLTLLCGVIGLSWFAWSLHQQEQITRQGLADLHWVNGVRARDRDDSPLKASHHFMRAAELAVDPGRAASAYWAANRVGHGLQLAAAADTGPGLVTAAFEAAGETVRLWGSDGSGRAWSVGDGAAEPTLPRGRRLVQTVSPAGMPWHTRIVVYGEDHRAEIRDRRSGALLIETPPAVERLWIGGADEATAVSVHRGGEAWVWDLAHGERLGALPHAAGVDGVAFSPQGARLLFWTRDGEAVLWHLDTATVAARYRGAGEIIGGALGARERDVALWSRDGRLWLPALDDVTLAPAEGGRCSGRAIGAQFLVATARLLVWNHGACGTARLWDPEAQLPVGPVIRHAEELAPPAIGRARFVTWSPNNGPARLWHSTTGQAVATLAGPVTGASFGADEGLLVTWGGSEARLWASITGNLLGLPLRHPAAVMGAMASDDGQRVLSWAGNGSLRLWRVHAPTAAAAIEFPTAVLDAALVPGEARIQAVTLDGYVHAWSPNDGTVERWLLDRGIVRAAFAPDGHRLLTAGPSGDVRIWSWEEAAFQALAAPGATAGDAPVADVVWNSGSDRLLFWGEQGCTAWLWRVGMARVVPLEHGGEADGDAECRLRGAAFDDDGSRLLTWGEDRRLRLWDVEAREPVSLWAFSDGPLIRSAGIDAAGERLLVATDDGGVTLSWQDRRTASVSLHHDDVRGARLHAGTQRILSWGGDSVRIWDLAAATHLANLAHQGNVVGAAFARDGERVLTWQSDGSIRLWDAVGGHPLTPALHGAGRSSFAIDSDFGPSAIRLLVATDDRATLWQWPALGAPPSRPVRRQEVLTGSRLTAFGEVEALSAVIWRQLAADPGD</sequence>
<proteinExistence type="predicted"/>
<dbReference type="Gene3D" id="2.130.10.10">
    <property type="entry name" value="YVTN repeat-like/Quinoprotein amine dehydrogenase"/>
    <property type="match status" value="4"/>
</dbReference>
<dbReference type="Pfam" id="PF00400">
    <property type="entry name" value="WD40"/>
    <property type="match status" value="1"/>
</dbReference>
<dbReference type="SUPFAM" id="SSF82171">
    <property type="entry name" value="DPP6 N-terminal domain-like"/>
    <property type="match status" value="1"/>
</dbReference>
<dbReference type="SUPFAM" id="SSF52200">
    <property type="entry name" value="Toll/Interleukin receptor TIR domain"/>
    <property type="match status" value="1"/>
</dbReference>
<dbReference type="PROSITE" id="PS50082">
    <property type="entry name" value="WD_REPEATS_2"/>
    <property type="match status" value="3"/>
</dbReference>
<dbReference type="SUPFAM" id="SSF52540">
    <property type="entry name" value="P-loop containing nucleoside triphosphate hydrolases"/>
    <property type="match status" value="1"/>
</dbReference>
<dbReference type="PROSITE" id="PS50294">
    <property type="entry name" value="WD_REPEATS_REGION"/>
    <property type="match status" value="1"/>
</dbReference>
<dbReference type="InterPro" id="IPR015943">
    <property type="entry name" value="WD40/YVTN_repeat-like_dom_sf"/>
</dbReference>
<dbReference type="EMBL" id="JBHRUG010000027">
    <property type="protein sequence ID" value="MFC3284521.1"/>
    <property type="molecule type" value="Genomic_DNA"/>
</dbReference>
<reference evidence="4" key="1">
    <citation type="journal article" date="2019" name="Int. J. Syst. Evol. Microbiol.">
        <title>The Global Catalogue of Microorganisms (GCM) 10K type strain sequencing project: providing services to taxonomists for standard genome sequencing and annotation.</title>
        <authorList>
            <consortium name="The Broad Institute Genomics Platform"/>
            <consortium name="The Broad Institute Genome Sequencing Center for Infectious Disease"/>
            <person name="Wu L."/>
            <person name="Ma J."/>
        </authorList>
    </citation>
    <scope>NUCLEOTIDE SEQUENCE [LARGE SCALE GENOMIC DNA]</scope>
    <source>
        <strain evidence="4">CECT 7698</strain>
    </source>
</reference>
<feature type="repeat" description="WD" evidence="1">
    <location>
        <begin position="1313"/>
        <end position="1345"/>
    </location>
</feature>
<keyword evidence="1" id="KW-0853">WD repeat</keyword>
<dbReference type="InterPro" id="IPR049052">
    <property type="entry name" value="nSTAND1"/>
</dbReference>
<dbReference type="SMART" id="SM00320">
    <property type="entry name" value="WD40"/>
    <property type="match status" value="7"/>
</dbReference>
<dbReference type="PANTHER" id="PTHR19879">
    <property type="entry name" value="TRANSCRIPTION INITIATION FACTOR TFIID"/>
    <property type="match status" value="1"/>
</dbReference>
<dbReference type="SUPFAM" id="SSF50978">
    <property type="entry name" value="WD40 repeat-like"/>
    <property type="match status" value="1"/>
</dbReference>
<dbReference type="InterPro" id="IPR035897">
    <property type="entry name" value="Toll_tir_struct_dom_sf"/>
</dbReference>
<evidence type="ECO:0000259" key="2">
    <source>
        <dbReference type="PROSITE" id="PS50104"/>
    </source>
</evidence>
<dbReference type="PROSITE" id="PS50104">
    <property type="entry name" value="TIR"/>
    <property type="match status" value="1"/>
</dbReference>
<dbReference type="InterPro" id="IPR000157">
    <property type="entry name" value="TIR_dom"/>
</dbReference>
<feature type="repeat" description="WD" evidence="1">
    <location>
        <begin position="807"/>
        <end position="848"/>
    </location>
</feature>
<feature type="repeat" description="WD" evidence="1">
    <location>
        <begin position="1201"/>
        <end position="1231"/>
    </location>
</feature>